<feature type="region of interest" description="Disordered" evidence="1">
    <location>
        <begin position="1"/>
        <end position="39"/>
    </location>
</feature>
<evidence type="ECO:0000313" key="4">
    <source>
        <dbReference type="Proteomes" id="UP001165060"/>
    </source>
</evidence>
<dbReference type="Proteomes" id="UP001165060">
    <property type="component" value="Unassembled WGS sequence"/>
</dbReference>
<protein>
    <submittedName>
        <fullName evidence="3">Uncharacterized protein</fullName>
    </submittedName>
</protein>
<dbReference type="EMBL" id="BRYB01001102">
    <property type="protein sequence ID" value="GMI42947.1"/>
    <property type="molecule type" value="Genomic_DNA"/>
</dbReference>
<feature type="compositionally biased region" description="Low complexity" evidence="1">
    <location>
        <begin position="22"/>
        <end position="36"/>
    </location>
</feature>
<keyword evidence="2" id="KW-1133">Transmembrane helix</keyword>
<sequence length="513" mass="55875">ITAAESLETASQSSTRNPVPQASKLLDSATTSSSSDGQQVDVCTTTTIRAPPAMVAAYMISHYGSQVHALDYAGSSDDVSGMIMRSTSSSRGVRKTLSGLGRKRSVAVSPHHHNKEENKLLELGTHHSVVFKIYVFPPPYQAQRPRVWVFRNVIKRVSATELFIASGDCEHPQAPVDADTKVVRAGLIQASRLTEVSPGVTKLAVTVREDFRGRAPAKFSRRVTVPRLVATPMGTVRHFVQTRKAGDFDEEGQDARALGTLLAADVGAKMRTAAEGRIGPDAGMELRLMKFIDRASVLRDMRTRYHWYPKLLLEVLRNRIRAPAACTHALEDYTEEDAGKTGRGLALSLIANTHSDAAINEWSLTYPAMGQLEGLFSWVRPMMKAVAVTILAQVSWGVKLRAYLGASVSIFDLLSDGYMTGTFYATGRQGAGNLLLGMVLGNLSIQVVVVFFQSVGLKKDRWKTFFTETLQGIIPDLGRTTAFIVIFVMHTLQVIGKAAGVSLLAVTSGKWLL</sequence>
<evidence type="ECO:0000313" key="3">
    <source>
        <dbReference type="EMBL" id="GMI42947.1"/>
    </source>
</evidence>
<dbReference type="Gene3D" id="3.30.530.20">
    <property type="match status" value="1"/>
</dbReference>
<reference evidence="3 4" key="1">
    <citation type="journal article" date="2023" name="Commun. Biol.">
        <title>Genome analysis of Parmales, the sister group of diatoms, reveals the evolutionary specialization of diatoms from phago-mixotrophs to photoautotrophs.</title>
        <authorList>
            <person name="Ban H."/>
            <person name="Sato S."/>
            <person name="Yoshikawa S."/>
            <person name="Yamada K."/>
            <person name="Nakamura Y."/>
            <person name="Ichinomiya M."/>
            <person name="Sato N."/>
            <person name="Blanc-Mathieu R."/>
            <person name="Endo H."/>
            <person name="Kuwata A."/>
            <person name="Ogata H."/>
        </authorList>
    </citation>
    <scope>NUCLEOTIDE SEQUENCE [LARGE SCALE GENOMIC DNA]</scope>
</reference>
<proteinExistence type="predicted"/>
<keyword evidence="2" id="KW-0812">Transmembrane</keyword>
<evidence type="ECO:0000256" key="2">
    <source>
        <dbReference type="SAM" id="Phobius"/>
    </source>
</evidence>
<organism evidence="3 4">
    <name type="scientific">Tetraparma gracilis</name>
    <dbReference type="NCBI Taxonomy" id="2962635"/>
    <lineage>
        <taxon>Eukaryota</taxon>
        <taxon>Sar</taxon>
        <taxon>Stramenopiles</taxon>
        <taxon>Ochrophyta</taxon>
        <taxon>Bolidophyceae</taxon>
        <taxon>Parmales</taxon>
        <taxon>Triparmaceae</taxon>
        <taxon>Tetraparma</taxon>
    </lineage>
</organism>
<feature type="non-terminal residue" evidence="3">
    <location>
        <position position="1"/>
    </location>
</feature>
<keyword evidence="4" id="KW-1185">Reference proteome</keyword>
<accession>A0ABQ6N8J9</accession>
<dbReference type="InterPro" id="IPR023393">
    <property type="entry name" value="START-like_dom_sf"/>
</dbReference>
<feature type="transmembrane region" description="Helical" evidence="2">
    <location>
        <begin position="434"/>
        <end position="452"/>
    </location>
</feature>
<comment type="caution">
    <text evidence="3">The sequence shown here is derived from an EMBL/GenBank/DDBJ whole genome shotgun (WGS) entry which is preliminary data.</text>
</comment>
<keyword evidence="2" id="KW-0472">Membrane</keyword>
<evidence type="ECO:0000256" key="1">
    <source>
        <dbReference type="SAM" id="MobiDB-lite"/>
    </source>
</evidence>
<feature type="compositionally biased region" description="Basic residues" evidence="1">
    <location>
        <begin position="101"/>
        <end position="112"/>
    </location>
</feature>
<name>A0ABQ6N8J9_9STRA</name>
<gene>
    <name evidence="3" type="ORF">TeGR_g3657</name>
</gene>
<feature type="compositionally biased region" description="Polar residues" evidence="1">
    <location>
        <begin position="8"/>
        <end position="20"/>
    </location>
</feature>
<feature type="region of interest" description="Disordered" evidence="1">
    <location>
        <begin position="86"/>
        <end position="112"/>
    </location>
</feature>